<dbReference type="EMBL" id="JBHTLY010000002">
    <property type="protein sequence ID" value="MFD1201638.1"/>
    <property type="molecule type" value="Genomic_DNA"/>
</dbReference>
<keyword evidence="1" id="KW-0812">Transmembrane</keyword>
<feature type="transmembrane region" description="Helical" evidence="1">
    <location>
        <begin position="60"/>
        <end position="79"/>
    </location>
</feature>
<organism evidence="2 3">
    <name type="scientific">Leucobacter albus</name>
    <dbReference type="NCBI Taxonomy" id="272210"/>
    <lineage>
        <taxon>Bacteria</taxon>
        <taxon>Bacillati</taxon>
        <taxon>Actinomycetota</taxon>
        <taxon>Actinomycetes</taxon>
        <taxon>Micrococcales</taxon>
        <taxon>Microbacteriaceae</taxon>
        <taxon>Leucobacter</taxon>
    </lineage>
</organism>
<reference evidence="3" key="1">
    <citation type="journal article" date="2019" name="Int. J. Syst. Evol. Microbiol.">
        <title>The Global Catalogue of Microorganisms (GCM) 10K type strain sequencing project: providing services to taxonomists for standard genome sequencing and annotation.</title>
        <authorList>
            <consortium name="The Broad Institute Genomics Platform"/>
            <consortium name="The Broad Institute Genome Sequencing Center for Infectious Disease"/>
            <person name="Wu L."/>
            <person name="Ma J."/>
        </authorList>
    </citation>
    <scope>NUCLEOTIDE SEQUENCE [LARGE SCALE GENOMIC DNA]</scope>
    <source>
        <strain evidence="3">CCUG 50213</strain>
    </source>
</reference>
<feature type="transmembrane region" description="Helical" evidence="1">
    <location>
        <begin position="141"/>
        <end position="163"/>
    </location>
</feature>
<proteinExistence type="predicted"/>
<feature type="transmembrane region" description="Helical" evidence="1">
    <location>
        <begin position="27"/>
        <end position="48"/>
    </location>
</feature>
<protein>
    <submittedName>
        <fullName evidence="2">Uncharacterized protein</fullName>
    </submittedName>
</protein>
<accession>A0ABW3TNP2</accession>
<sequence>MAWTPSAARQRLALAWRALQAWGPRQYRVAALVALGFAVLVGVATVLIPNPWFSREIATVWWNYPVWILTAIGVGLLTATYMRPASRGQADTAELAAEQAAERKTSRMGIAGGVLTWFAVGCPVCNKIALLALGYSGAITWFAPLQPILALAALVLTGVALVWRLSGQIACPMPATKRPAAVKELAR</sequence>
<name>A0ABW3TNP2_9MICO</name>
<keyword evidence="3" id="KW-1185">Reference proteome</keyword>
<evidence type="ECO:0000256" key="1">
    <source>
        <dbReference type="SAM" id="Phobius"/>
    </source>
</evidence>
<evidence type="ECO:0000313" key="2">
    <source>
        <dbReference type="EMBL" id="MFD1201638.1"/>
    </source>
</evidence>
<evidence type="ECO:0000313" key="3">
    <source>
        <dbReference type="Proteomes" id="UP001597181"/>
    </source>
</evidence>
<gene>
    <name evidence="2" type="ORF">ACFQ3U_07025</name>
</gene>
<dbReference type="Proteomes" id="UP001597181">
    <property type="component" value="Unassembled WGS sequence"/>
</dbReference>
<keyword evidence="1" id="KW-0472">Membrane</keyword>
<feature type="transmembrane region" description="Helical" evidence="1">
    <location>
        <begin position="114"/>
        <end position="135"/>
    </location>
</feature>
<comment type="caution">
    <text evidence="2">The sequence shown here is derived from an EMBL/GenBank/DDBJ whole genome shotgun (WGS) entry which is preliminary data.</text>
</comment>
<keyword evidence="1" id="KW-1133">Transmembrane helix</keyword>
<dbReference type="RefSeq" id="WP_343957846.1">
    <property type="nucleotide sequence ID" value="NZ_BAAAKZ010000002.1"/>
</dbReference>